<keyword evidence="2" id="KW-0560">Oxidoreductase</keyword>
<evidence type="ECO:0000256" key="1">
    <source>
        <dbReference type="ARBA" id="ARBA00008898"/>
    </source>
</evidence>
<proteinExistence type="inferred from homology"/>
<dbReference type="InterPro" id="IPR002563">
    <property type="entry name" value="Flavin_Rdtase-like_dom"/>
</dbReference>
<dbReference type="KEGG" id="cmb:CSW64_16255"/>
<dbReference type="Pfam" id="PF01613">
    <property type="entry name" value="Flavin_Reduct"/>
    <property type="match status" value="1"/>
</dbReference>
<dbReference type="PANTHER" id="PTHR30466">
    <property type="entry name" value="FLAVIN REDUCTASE"/>
    <property type="match status" value="1"/>
</dbReference>
<dbReference type="SUPFAM" id="SSF50475">
    <property type="entry name" value="FMN-binding split barrel"/>
    <property type="match status" value="1"/>
</dbReference>
<comment type="similarity">
    <text evidence="1">Belongs to the non-flavoprotein flavin reductase family.</text>
</comment>
<dbReference type="InterPro" id="IPR012349">
    <property type="entry name" value="Split_barrel_FMN-bd"/>
</dbReference>
<keyword evidence="5" id="KW-1185">Reference proteome</keyword>
<dbReference type="PANTHER" id="PTHR30466:SF11">
    <property type="entry name" value="FLAVIN-DEPENDENT MONOOXYGENASE, REDUCTASE SUBUNIT HSAB"/>
    <property type="match status" value="1"/>
</dbReference>
<reference evidence="4 5" key="1">
    <citation type="submission" date="2017-10" db="EMBL/GenBank/DDBJ databases">
        <title>Genome sequence of Caulobacter mirabilis FWC38.</title>
        <authorList>
            <person name="Fiebig A."/>
            <person name="Crosson S."/>
        </authorList>
    </citation>
    <scope>NUCLEOTIDE SEQUENCE [LARGE SCALE GENOMIC DNA]</scope>
    <source>
        <strain evidence="4 5">FWC 38</strain>
    </source>
</reference>
<evidence type="ECO:0000256" key="2">
    <source>
        <dbReference type="ARBA" id="ARBA00023002"/>
    </source>
</evidence>
<organism evidence="4 5">
    <name type="scientific">Caulobacter mirabilis</name>
    <dbReference type="NCBI Taxonomy" id="69666"/>
    <lineage>
        <taxon>Bacteria</taxon>
        <taxon>Pseudomonadati</taxon>
        <taxon>Pseudomonadota</taxon>
        <taxon>Alphaproteobacteria</taxon>
        <taxon>Caulobacterales</taxon>
        <taxon>Caulobacteraceae</taxon>
        <taxon>Caulobacter</taxon>
    </lineage>
</organism>
<accession>A0A2D2B0V3</accession>
<name>A0A2D2B0V3_9CAUL</name>
<dbReference type="EMBL" id="CP024201">
    <property type="protein sequence ID" value="ATQ43837.1"/>
    <property type="molecule type" value="Genomic_DNA"/>
</dbReference>
<dbReference type="SMART" id="SM00903">
    <property type="entry name" value="Flavin_Reduct"/>
    <property type="match status" value="1"/>
</dbReference>
<dbReference type="Proteomes" id="UP000228945">
    <property type="component" value="Chromosome"/>
</dbReference>
<dbReference type="GO" id="GO:0042602">
    <property type="term" value="F:riboflavin reductase (NADPH) activity"/>
    <property type="evidence" value="ECO:0007669"/>
    <property type="project" value="TreeGrafter"/>
</dbReference>
<dbReference type="Gene3D" id="2.30.110.10">
    <property type="entry name" value="Electron Transport, Fmn-binding Protein, Chain A"/>
    <property type="match status" value="1"/>
</dbReference>
<dbReference type="RefSeq" id="WP_099623085.1">
    <property type="nucleotide sequence ID" value="NZ_CP024201.1"/>
</dbReference>
<dbReference type="InterPro" id="IPR050268">
    <property type="entry name" value="NADH-dep_flavin_reductase"/>
</dbReference>
<dbReference type="GO" id="GO:0010181">
    <property type="term" value="F:FMN binding"/>
    <property type="evidence" value="ECO:0007669"/>
    <property type="project" value="InterPro"/>
</dbReference>
<evidence type="ECO:0000313" key="5">
    <source>
        <dbReference type="Proteomes" id="UP000228945"/>
    </source>
</evidence>
<sequence>MDAVHTFELGQDPETDARALRNAFGCFTTGVTVVTTLDGDRRVGFTANSFTSISLDPPLALVSIGLGASCLPALAQSGRFVVNVLHVDQQDVARQFARRDCDRFDGVGIETWLTGVPVLNGCMANFECETHHAFQAGDHQVFVGRILKVRYDPSHEPLVFLRGGYRRVHTDAPTDEVGQATSAGGRAL</sequence>
<evidence type="ECO:0000313" key="4">
    <source>
        <dbReference type="EMBL" id="ATQ43837.1"/>
    </source>
</evidence>
<gene>
    <name evidence="4" type="ORF">CSW64_16255</name>
</gene>
<feature type="domain" description="Flavin reductase like" evidence="3">
    <location>
        <begin position="24"/>
        <end position="167"/>
    </location>
</feature>
<dbReference type="AlphaFoldDB" id="A0A2D2B0V3"/>
<evidence type="ECO:0000259" key="3">
    <source>
        <dbReference type="SMART" id="SM00903"/>
    </source>
</evidence>
<dbReference type="OrthoDB" id="9792858at2"/>
<protein>
    <submittedName>
        <fullName evidence="4">Flavin oxidoreductase</fullName>
    </submittedName>
</protein>